<gene>
    <name evidence="2" type="ORF">EZS28_046331</name>
</gene>
<evidence type="ECO:0000313" key="2">
    <source>
        <dbReference type="EMBL" id="KAA6358143.1"/>
    </source>
</evidence>
<dbReference type="Proteomes" id="UP000324800">
    <property type="component" value="Unassembled WGS sequence"/>
</dbReference>
<protein>
    <submittedName>
        <fullName evidence="2">Uncharacterized protein</fullName>
    </submittedName>
</protein>
<dbReference type="AlphaFoldDB" id="A0A5J4TK84"/>
<organism evidence="2 3">
    <name type="scientific">Streblomastix strix</name>
    <dbReference type="NCBI Taxonomy" id="222440"/>
    <lineage>
        <taxon>Eukaryota</taxon>
        <taxon>Metamonada</taxon>
        <taxon>Preaxostyla</taxon>
        <taxon>Oxymonadida</taxon>
        <taxon>Streblomastigidae</taxon>
        <taxon>Streblomastix</taxon>
    </lineage>
</organism>
<keyword evidence="1" id="KW-0732">Signal</keyword>
<evidence type="ECO:0000256" key="1">
    <source>
        <dbReference type="SAM" id="SignalP"/>
    </source>
</evidence>
<feature type="chain" id="PRO_5023860638" evidence="1">
    <location>
        <begin position="24"/>
        <end position="98"/>
    </location>
</feature>
<dbReference type="EMBL" id="SNRW01030309">
    <property type="protein sequence ID" value="KAA6358143.1"/>
    <property type="molecule type" value="Genomic_DNA"/>
</dbReference>
<proteinExistence type="predicted"/>
<name>A0A5J4TK84_9EUKA</name>
<evidence type="ECO:0000313" key="3">
    <source>
        <dbReference type="Proteomes" id="UP000324800"/>
    </source>
</evidence>
<accession>A0A5J4TK84</accession>
<comment type="caution">
    <text evidence="2">The sequence shown here is derived from an EMBL/GenBank/DDBJ whole genome shotgun (WGS) entry which is preliminary data.</text>
</comment>
<sequence length="98" mass="11027">MQRGLLLYFICKVCLQGADVVVAFGNYYASIEDRLPALVEAVYDGLGGTKPRRMVGLRTSLSSLMLQTAGNLLGNIIQYIRKCRQQRFRRALNVVKFV</sequence>
<feature type="signal peptide" evidence="1">
    <location>
        <begin position="1"/>
        <end position="23"/>
    </location>
</feature>
<reference evidence="2 3" key="1">
    <citation type="submission" date="2019-03" db="EMBL/GenBank/DDBJ databases">
        <title>Single cell metagenomics reveals metabolic interactions within the superorganism composed of flagellate Streblomastix strix and complex community of Bacteroidetes bacteria on its surface.</title>
        <authorList>
            <person name="Treitli S.C."/>
            <person name="Kolisko M."/>
            <person name="Husnik F."/>
            <person name="Keeling P."/>
            <person name="Hampl V."/>
        </authorList>
    </citation>
    <scope>NUCLEOTIDE SEQUENCE [LARGE SCALE GENOMIC DNA]</scope>
    <source>
        <strain evidence="2">ST1C</strain>
    </source>
</reference>